<dbReference type="AlphaFoldDB" id="A0A840GJL8"/>
<accession>A0A840GJL8</accession>
<evidence type="ECO:0000313" key="2">
    <source>
        <dbReference type="Proteomes" id="UP000587070"/>
    </source>
</evidence>
<dbReference type="Proteomes" id="UP000587070">
    <property type="component" value="Unassembled WGS sequence"/>
</dbReference>
<sequence length="84" mass="8989">MNSRDFNELAGRIDALVWMTGAVIADLEDAALIDGEKLTENMRASALAKSRVSSAAASAEILQTSGRVLGELAGWIDDARARRQ</sequence>
<reference evidence="1 2" key="1">
    <citation type="submission" date="2020-08" db="EMBL/GenBank/DDBJ databases">
        <title>Genome sequencing of Purple Non-Sulfur Bacteria from various extreme environments.</title>
        <authorList>
            <person name="Mayer M."/>
        </authorList>
    </citation>
    <scope>NUCLEOTIDE SEQUENCE [LARGE SCALE GENOMIC DNA]</scope>
    <source>
        <strain evidence="1 2">2761</strain>
    </source>
</reference>
<keyword evidence="2" id="KW-1185">Reference proteome</keyword>
<dbReference type="RefSeq" id="WP_153117396.1">
    <property type="nucleotide sequence ID" value="NZ_JACIGE010000010.1"/>
</dbReference>
<protein>
    <submittedName>
        <fullName evidence="1">Uncharacterized protein</fullName>
    </submittedName>
</protein>
<dbReference type="EMBL" id="JACIGE010000010">
    <property type="protein sequence ID" value="MBB4248359.1"/>
    <property type="molecule type" value="Genomic_DNA"/>
</dbReference>
<name>A0A840GJL8_RHOTE</name>
<evidence type="ECO:0000313" key="1">
    <source>
        <dbReference type="EMBL" id="MBB4248359.1"/>
    </source>
</evidence>
<organism evidence="1 2">
    <name type="scientific">Rhodocyclus tenuis</name>
    <name type="common">Rhodospirillum tenue</name>
    <dbReference type="NCBI Taxonomy" id="1066"/>
    <lineage>
        <taxon>Bacteria</taxon>
        <taxon>Pseudomonadati</taxon>
        <taxon>Pseudomonadota</taxon>
        <taxon>Betaproteobacteria</taxon>
        <taxon>Rhodocyclales</taxon>
        <taxon>Rhodocyclaceae</taxon>
        <taxon>Rhodocyclus</taxon>
    </lineage>
</organism>
<dbReference type="OrthoDB" id="9156707at2"/>
<gene>
    <name evidence="1" type="ORF">GGD90_002751</name>
</gene>
<comment type="caution">
    <text evidence="1">The sequence shown here is derived from an EMBL/GenBank/DDBJ whole genome shotgun (WGS) entry which is preliminary data.</text>
</comment>
<proteinExistence type="predicted"/>